<evidence type="ECO:0000256" key="2">
    <source>
        <dbReference type="ARBA" id="ARBA00022490"/>
    </source>
</evidence>
<evidence type="ECO:0000256" key="1">
    <source>
        <dbReference type="ARBA" id="ARBA00004496"/>
    </source>
</evidence>
<evidence type="ECO:0000256" key="3">
    <source>
        <dbReference type="ARBA" id="ARBA00022741"/>
    </source>
</evidence>
<dbReference type="Proteomes" id="UP001591681">
    <property type="component" value="Unassembled WGS sequence"/>
</dbReference>
<evidence type="ECO:0000313" key="12">
    <source>
        <dbReference type="Proteomes" id="UP001591681"/>
    </source>
</evidence>
<reference evidence="11 12" key="1">
    <citation type="submission" date="2024-09" db="EMBL/GenBank/DDBJ databases">
        <title>A chromosome-level genome assembly of Gray's grenadier anchovy, Coilia grayii.</title>
        <authorList>
            <person name="Fu Z."/>
        </authorList>
    </citation>
    <scope>NUCLEOTIDE SEQUENCE [LARGE SCALE GENOMIC DNA]</scope>
    <source>
        <strain evidence="11">G4</strain>
        <tissue evidence="11">Muscle</tissue>
    </source>
</reference>
<dbReference type="SMART" id="SM00015">
    <property type="entry name" value="IQ"/>
    <property type="match status" value="2"/>
</dbReference>
<feature type="domain" description="Myosin motor" evidence="10">
    <location>
        <begin position="325"/>
        <end position="420"/>
    </location>
</feature>
<sequence>MLAGLPVHLKQSFYLQEAETYYYLNQGGNCEIQGKDDGDDFRRLVVAMEILSFSQDDQTNAFRVLASILHLGNVFFHRVEVGGQEGAGVVSAQEIRVVAELLSISPEALQKALTYKVTDAMREKIYTPLSVESAVDARDAVAKILYSLLFNWLTERINGRVYPRHEAPSIAILDIYGFEDLLFNSFEQLCINYANETLQSYFTRIIFRQEQEEYFREQISWTELSFTDNQSCIDLIAAKPHGILRILDDQNGFPQATDHTFLQKCHYHHGNNELYSRPKMPQPEFTIKHYAGRVTYQVQKFLDKNFDQLRQEVLDLFVQSRNTDPGFFDMELVATQLRYLGILDTIRIRKEGYPIRIHFHIFLHRYKSLLGLKEAPHPDGEQCVKMLRKLCPIRKGSYQVGVTKIFLKEDLYMLLESKRDRMLHLAALILQRCVRMHFARVKFLRLRRRILLLQARCRGYLTRLLYLQMRVNLIRFRSLVQLCANRQRYMRANVLQKRRAEQQRLSREIINVSQLPVPAELHTLLHNTTVGKELHSDCLALVEAPRVEGTPQLTLPLDVNNYLMTKYIRSHFRELKFGMLMVPLEHSLTRLEEDLKQDAQDVFILILRFMGDPNLNGAQENLFGNYIIQRALATPPIRDELLAQLANQVWRNQRDVNAERGWLLLAACFSAFCPSDSMAKYLLKFVSDYALDGYKALCQHKLLQALQKSHLGPDGARSFPPSLLEWTTARRKAHMLLLIHCTDGVSCLCALHSWSSGEELAGAVLEQRGVSSMGRHGWSLRLQEAGHWVEIGGHDYVLDVVSEMELPHHFPKQKSYFLISTDQFTQPRPNASMYVCVCVCVCV</sequence>
<accession>A0ABD1INK9</accession>
<evidence type="ECO:0000313" key="11">
    <source>
        <dbReference type="EMBL" id="KAL2076592.1"/>
    </source>
</evidence>
<protein>
    <submittedName>
        <fullName evidence="11">Uncharacterized protein</fullName>
    </submittedName>
</protein>
<feature type="domain" description="MyTH4" evidence="9">
    <location>
        <begin position="579"/>
        <end position="730"/>
    </location>
</feature>
<keyword evidence="5" id="KW-0175">Coiled coil</keyword>
<dbReference type="InterPro" id="IPR051567">
    <property type="entry name" value="Unconventional_Myosin_ATPase"/>
</dbReference>
<dbReference type="SMART" id="SM00139">
    <property type="entry name" value="MyTH4"/>
    <property type="match status" value="1"/>
</dbReference>
<dbReference type="PANTHER" id="PTHR22692">
    <property type="entry name" value="MYOSIN VII, XV"/>
    <property type="match status" value="1"/>
</dbReference>
<keyword evidence="6 8" id="KW-0518">Myosin</keyword>
<dbReference type="Pfam" id="PF00784">
    <property type="entry name" value="MyTH4"/>
    <property type="match status" value="1"/>
</dbReference>
<evidence type="ECO:0000256" key="5">
    <source>
        <dbReference type="ARBA" id="ARBA00023054"/>
    </source>
</evidence>
<dbReference type="Gene3D" id="1.20.5.190">
    <property type="match status" value="1"/>
</dbReference>
<keyword evidence="3" id="KW-0547">Nucleotide-binding</keyword>
<dbReference type="SMART" id="SM00242">
    <property type="entry name" value="MYSc"/>
    <property type="match status" value="1"/>
</dbReference>
<dbReference type="Pfam" id="PF00063">
    <property type="entry name" value="Myosin_head"/>
    <property type="match status" value="2"/>
</dbReference>
<dbReference type="GO" id="GO:0005524">
    <property type="term" value="F:ATP binding"/>
    <property type="evidence" value="ECO:0007669"/>
    <property type="project" value="UniProtKB-KW"/>
</dbReference>
<dbReference type="InterPro" id="IPR038185">
    <property type="entry name" value="MyTH4_dom_sf"/>
</dbReference>
<dbReference type="Pfam" id="PF00612">
    <property type="entry name" value="IQ"/>
    <property type="match status" value="2"/>
</dbReference>
<dbReference type="InterPro" id="IPR036961">
    <property type="entry name" value="Kinesin_motor_dom_sf"/>
</dbReference>
<dbReference type="InterPro" id="IPR000048">
    <property type="entry name" value="IQ_motif_EF-hand-BS"/>
</dbReference>
<evidence type="ECO:0000256" key="4">
    <source>
        <dbReference type="ARBA" id="ARBA00022840"/>
    </source>
</evidence>
<dbReference type="GO" id="GO:0003779">
    <property type="term" value="F:actin binding"/>
    <property type="evidence" value="ECO:0007669"/>
    <property type="project" value="UniProtKB-KW"/>
</dbReference>
<evidence type="ECO:0000256" key="7">
    <source>
        <dbReference type="ARBA" id="ARBA00023175"/>
    </source>
</evidence>
<comment type="similarity">
    <text evidence="8">Belongs to the TRAFAC class myosin-kinesin ATPase superfamily. Myosin family.</text>
</comment>
<dbReference type="Gene3D" id="6.20.240.20">
    <property type="match status" value="1"/>
</dbReference>
<dbReference type="GO" id="GO:0016459">
    <property type="term" value="C:myosin complex"/>
    <property type="evidence" value="ECO:0007669"/>
    <property type="project" value="UniProtKB-KW"/>
</dbReference>
<evidence type="ECO:0000259" key="9">
    <source>
        <dbReference type="PROSITE" id="PS51016"/>
    </source>
</evidence>
<proteinExistence type="inferred from homology"/>
<evidence type="ECO:0000256" key="8">
    <source>
        <dbReference type="PROSITE-ProRule" id="PRU00782"/>
    </source>
</evidence>
<dbReference type="AlphaFoldDB" id="A0ABD1INK9"/>
<keyword evidence="12" id="KW-1185">Reference proteome</keyword>
<dbReference type="PRINTS" id="PR00193">
    <property type="entry name" value="MYOSINHEAVY"/>
</dbReference>
<dbReference type="Gene3D" id="1.25.40.530">
    <property type="entry name" value="MyTH4 domain"/>
    <property type="match status" value="1"/>
</dbReference>
<dbReference type="InterPro" id="IPR001609">
    <property type="entry name" value="Myosin_head_motor_dom-like"/>
</dbReference>
<dbReference type="EMBL" id="JBHFQA010000207">
    <property type="protein sequence ID" value="KAL2076592.1"/>
    <property type="molecule type" value="Genomic_DNA"/>
</dbReference>
<dbReference type="PANTHER" id="PTHR22692:SF21">
    <property type="entry name" value="MYOSIN XVA"/>
    <property type="match status" value="1"/>
</dbReference>
<evidence type="ECO:0000259" key="10">
    <source>
        <dbReference type="PROSITE" id="PS51456"/>
    </source>
</evidence>
<dbReference type="GO" id="GO:0005737">
    <property type="term" value="C:cytoplasm"/>
    <property type="evidence" value="ECO:0007669"/>
    <property type="project" value="UniProtKB-SubCell"/>
</dbReference>
<dbReference type="Gene3D" id="1.20.120.720">
    <property type="entry name" value="Myosin VI head, motor domain, U50 subdomain"/>
    <property type="match status" value="1"/>
</dbReference>
<dbReference type="PROSITE" id="PS50096">
    <property type="entry name" value="IQ"/>
    <property type="match status" value="1"/>
</dbReference>
<gene>
    <name evidence="11" type="ORF">ACEWY4_027811</name>
</gene>
<evidence type="ECO:0000256" key="6">
    <source>
        <dbReference type="ARBA" id="ARBA00023123"/>
    </source>
</evidence>
<feature type="domain" description="Myosin motor" evidence="10">
    <location>
        <begin position="1"/>
        <end position="322"/>
    </location>
</feature>
<dbReference type="Gene3D" id="3.40.850.10">
    <property type="entry name" value="Kinesin motor domain"/>
    <property type="match status" value="1"/>
</dbReference>
<keyword evidence="4" id="KW-0067">ATP-binding</keyword>
<keyword evidence="7" id="KW-0505">Motor protein</keyword>
<dbReference type="Gene3D" id="1.10.10.820">
    <property type="match status" value="1"/>
</dbReference>
<dbReference type="PROSITE" id="PS51016">
    <property type="entry name" value="MYTH4"/>
    <property type="match status" value="1"/>
</dbReference>
<organism evidence="11 12">
    <name type="scientific">Coilia grayii</name>
    <name type="common">Gray's grenadier anchovy</name>
    <dbReference type="NCBI Taxonomy" id="363190"/>
    <lineage>
        <taxon>Eukaryota</taxon>
        <taxon>Metazoa</taxon>
        <taxon>Chordata</taxon>
        <taxon>Craniata</taxon>
        <taxon>Vertebrata</taxon>
        <taxon>Euteleostomi</taxon>
        <taxon>Actinopterygii</taxon>
        <taxon>Neopterygii</taxon>
        <taxon>Teleostei</taxon>
        <taxon>Clupei</taxon>
        <taxon>Clupeiformes</taxon>
        <taxon>Clupeoidei</taxon>
        <taxon>Engraulidae</taxon>
        <taxon>Coilinae</taxon>
        <taxon>Coilia</taxon>
    </lineage>
</organism>
<comment type="caution">
    <text evidence="8">Lacks conserved residue(s) required for the propagation of feature annotation.</text>
</comment>
<comment type="subcellular location">
    <subcellularLocation>
        <location evidence="1">Cytoplasm</location>
    </subcellularLocation>
</comment>
<dbReference type="PROSITE" id="PS51456">
    <property type="entry name" value="MYOSIN_MOTOR"/>
    <property type="match status" value="2"/>
</dbReference>
<name>A0ABD1INK9_9TELE</name>
<dbReference type="FunFam" id="1.20.58.530:FF:000005">
    <property type="entry name" value="unconventional myosin-IXa isoform X1"/>
    <property type="match status" value="1"/>
</dbReference>
<dbReference type="InterPro" id="IPR000857">
    <property type="entry name" value="MyTH4_dom"/>
</dbReference>
<keyword evidence="8" id="KW-0009">Actin-binding</keyword>
<dbReference type="InterPro" id="IPR027417">
    <property type="entry name" value="P-loop_NTPase"/>
</dbReference>
<dbReference type="SUPFAM" id="SSF52540">
    <property type="entry name" value="P-loop containing nucleoside triphosphate hydrolases"/>
    <property type="match status" value="1"/>
</dbReference>
<dbReference type="Gene3D" id="1.20.58.530">
    <property type="match status" value="1"/>
</dbReference>
<comment type="caution">
    <text evidence="11">The sequence shown here is derived from an EMBL/GenBank/DDBJ whole genome shotgun (WGS) entry which is preliminary data.</text>
</comment>
<keyword evidence="2" id="KW-0963">Cytoplasm</keyword>